<evidence type="ECO:0000313" key="9">
    <source>
        <dbReference type="Proteomes" id="UP000195221"/>
    </source>
</evidence>
<dbReference type="Pfam" id="PF03743">
    <property type="entry name" value="TrbI"/>
    <property type="match status" value="1"/>
</dbReference>
<evidence type="ECO:0000256" key="4">
    <source>
        <dbReference type="ARBA" id="ARBA00022989"/>
    </source>
</evidence>
<protein>
    <submittedName>
        <fullName evidence="8">Inner membrane protein of type IV secretion of T-DNA complex, TonB-like, VirB10</fullName>
    </submittedName>
</protein>
<reference evidence="8 9" key="1">
    <citation type="submission" date="2017-03" db="EMBL/GenBank/DDBJ databases">
        <title>Genome analysis of strain PAMC 26577.</title>
        <authorList>
            <person name="Oh H.-M."/>
            <person name="Yang J.-A."/>
        </authorList>
    </citation>
    <scope>NUCLEOTIDE SEQUENCE [LARGE SCALE GENOMIC DNA]</scope>
    <source>
        <strain evidence="8 9">PAMC 26577</strain>
    </source>
</reference>
<dbReference type="Proteomes" id="UP000195221">
    <property type="component" value="Unassembled WGS sequence"/>
</dbReference>
<keyword evidence="4 7" id="KW-1133">Transmembrane helix</keyword>
<feature type="region of interest" description="Disordered" evidence="6">
    <location>
        <begin position="1"/>
        <end position="26"/>
    </location>
</feature>
<comment type="caution">
    <text evidence="8">The sequence shown here is derived from an EMBL/GenBank/DDBJ whole genome shotgun (WGS) entry which is preliminary data.</text>
</comment>
<keyword evidence="3 7" id="KW-0812">Transmembrane</keyword>
<gene>
    <name evidence="8" type="ORF">PAMC26577_13290</name>
</gene>
<dbReference type="InterPro" id="IPR042217">
    <property type="entry name" value="T4SS_VirB10/TrbI"/>
</dbReference>
<comment type="subcellular location">
    <subcellularLocation>
        <location evidence="1">Membrane</location>
        <topology evidence="1">Single-pass membrane protein</topology>
    </subcellularLocation>
</comment>
<organism evidence="8 9">
    <name type="scientific">Caballeronia sordidicola</name>
    <name type="common">Burkholderia sordidicola</name>
    <dbReference type="NCBI Taxonomy" id="196367"/>
    <lineage>
        <taxon>Bacteria</taxon>
        <taxon>Pseudomonadati</taxon>
        <taxon>Pseudomonadota</taxon>
        <taxon>Betaproteobacteria</taxon>
        <taxon>Burkholderiales</taxon>
        <taxon>Burkholderiaceae</taxon>
        <taxon>Caballeronia</taxon>
    </lineage>
</organism>
<dbReference type="EMBL" id="NBTZ01000050">
    <property type="protein sequence ID" value="OTP75393.1"/>
    <property type="molecule type" value="Genomic_DNA"/>
</dbReference>
<dbReference type="AlphaFoldDB" id="A0A242MVP5"/>
<feature type="compositionally biased region" description="Low complexity" evidence="6">
    <location>
        <begin position="99"/>
        <end position="108"/>
    </location>
</feature>
<evidence type="ECO:0000256" key="7">
    <source>
        <dbReference type="SAM" id="Phobius"/>
    </source>
</evidence>
<evidence type="ECO:0000256" key="3">
    <source>
        <dbReference type="ARBA" id="ARBA00022692"/>
    </source>
</evidence>
<dbReference type="RefSeq" id="WP_075357348.1">
    <property type="nucleotide sequence ID" value="NZ_NBTZ01000050.1"/>
</dbReference>
<feature type="transmembrane region" description="Helical" evidence="7">
    <location>
        <begin position="43"/>
        <end position="62"/>
    </location>
</feature>
<dbReference type="Gene3D" id="2.40.128.260">
    <property type="entry name" value="Type IV secretion system, VirB10/TraB/TrbI"/>
    <property type="match status" value="2"/>
</dbReference>
<dbReference type="InterPro" id="IPR005498">
    <property type="entry name" value="T4SS_VirB10/TraB/TrbI"/>
</dbReference>
<evidence type="ECO:0000256" key="6">
    <source>
        <dbReference type="SAM" id="MobiDB-lite"/>
    </source>
</evidence>
<keyword evidence="5 7" id="KW-0472">Membrane</keyword>
<comment type="similarity">
    <text evidence="2">Belongs to the TrbI/VirB10 family.</text>
</comment>
<sequence length="415" mass="43307">MKFPSFRKRDTDAGAPDDTRQIDGERAMPSVNKSLGVQAKITNYLLFGFVILLTVIFLWRYYAGIIEKHNADRDAGKHDNASTQMTNLPPLSPPPLPNTPTGSTAAANSPPPNPASGVQAATGPQLGPDGKPILSPAEQLQQRRFKSPIFFAVARGGSSGAAGAAGSAGAALSNVAAGATGGNAGGGGGNGLVGGGGNDAFSRSLQGTKTEAAYAYMMPHPSMTVPMTEPIPCALEPAIDSSLPGMVWCIQQKDVYSADGKVLLLERGTRWAGQQKSALAQGMDRVGIIWVRGETPKHVLIEPDSASADDLGRAGVDGQVDSHFWKRFGSAILFSLLSDASQYAIAKQQNSGGGSNNTTIGFGQTVGGSTDVINTILKHDIDIPDVLKKNQGGVINILLARDLDLSTVYDLQAKQ</sequence>
<name>A0A242MVP5_CABSO</name>
<proteinExistence type="inferred from homology"/>
<feature type="region of interest" description="Disordered" evidence="6">
    <location>
        <begin position="73"/>
        <end position="134"/>
    </location>
</feature>
<evidence type="ECO:0000313" key="8">
    <source>
        <dbReference type="EMBL" id="OTP75393.1"/>
    </source>
</evidence>
<evidence type="ECO:0000256" key="2">
    <source>
        <dbReference type="ARBA" id="ARBA00010265"/>
    </source>
</evidence>
<accession>A0A242MVP5</accession>
<feature type="compositionally biased region" description="Basic and acidic residues" evidence="6">
    <location>
        <begin position="7"/>
        <end position="26"/>
    </location>
</feature>
<dbReference type="CDD" id="cd16429">
    <property type="entry name" value="VirB10"/>
    <property type="match status" value="1"/>
</dbReference>
<evidence type="ECO:0000256" key="1">
    <source>
        <dbReference type="ARBA" id="ARBA00004167"/>
    </source>
</evidence>
<dbReference type="GO" id="GO:0016020">
    <property type="term" value="C:membrane"/>
    <property type="evidence" value="ECO:0007669"/>
    <property type="project" value="UniProtKB-SubCell"/>
</dbReference>
<evidence type="ECO:0000256" key="5">
    <source>
        <dbReference type="ARBA" id="ARBA00023136"/>
    </source>
</evidence>